<dbReference type="SUPFAM" id="SSF52540">
    <property type="entry name" value="P-loop containing nucleoside triphosphate hydrolases"/>
    <property type="match status" value="1"/>
</dbReference>
<protein>
    <submittedName>
        <fullName evidence="3">Carbohydrate sulfotransferase 6</fullName>
    </submittedName>
</protein>
<keyword evidence="4" id="KW-1185">Reference proteome</keyword>
<reference evidence="3 4" key="1">
    <citation type="journal article" date="2017" name="Nat. Ecol. Evol.">
        <title>Scallop genome provides insights into evolution of bilaterian karyotype and development.</title>
        <authorList>
            <person name="Wang S."/>
            <person name="Zhang J."/>
            <person name="Jiao W."/>
            <person name="Li J."/>
            <person name="Xun X."/>
            <person name="Sun Y."/>
            <person name="Guo X."/>
            <person name="Huan P."/>
            <person name="Dong B."/>
            <person name="Zhang L."/>
            <person name="Hu X."/>
            <person name="Sun X."/>
            <person name="Wang J."/>
            <person name="Zhao C."/>
            <person name="Wang Y."/>
            <person name="Wang D."/>
            <person name="Huang X."/>
            <person name="Wang R."/>
            <person name="Lv J."/>
            <person name="Li Y."/>
            <person name="Zhang Z."/>
            <person name="Liu B."/>
            <person name="Lu W."/>
            <person name="Hui Y."/>
            <person name="Liang J."/>
            <person name="Zhou Z."/>
            <person name="Hou R."/>
            <person name="Li X."/>
            <person name="Liu Y."/>
            <person name="Li H."/>
            <person name="Ning X."/>
            <person name="Lin Y."/>
            <person name="Zhao L."/>
            <person name="Xing Q."/>
            <person name="Dou J."/>
            <person name="Li Y."/>
            <person name="Mao J."/>
            <person name="Guo H."/>
            <person name="Dou H."/>
            <person name="Li T."/>
            <person name="Mu C."/>
            <person name="Jiang W."/>
            <person name="Fu Q."/>
            <person name="Fu X."/>
            <person name="Miao Y."/>
            <person name="Liu J."/>
            <person name="Yu Q."/>
            <person name="Li R."/>
            <person name="Liao H."/>
            <person name="Li X."/>
            <person name="Kong Y."/>
            <person name="Jiang Z."/>
            <person name="Chourrout D."/>
            <person name="Li R."/>
            <person name="Bao Z."/>
        </authorList>
    </citation>
    <scope>NUCLEOTIDE SEQUENCE [LARGE SCALE GENOMIC DNA]</scope>
    <source>
        <strain evidence="3 4">PY_sf001</strain>
    </source>
</reference>
<dbReference type="GO" id="GO:0006044">
    <property type="term" value="P:N-acetylglucosamine metabolic process"/>
    <property type="evidence" value="ECO:0007669"/>
    <property type="project" value="TreeGrafter"/>
</dbReference>
<evidence type="ECO:0000313" key="4">
    <source>
        <dbReference type="Proteomes" id="UP000242188"/>
    </source>
</evidence>
<dbReference type="InterPro" id="IPR051135">
    <property type="entry name" value="Gal/GlcNAc/GalNAc_ST"/>
</dbReference>
<dbReference type="GO" id="GO:0006790">
    <property type="term" value="P:sulfur compound metabolic process"/>
    <property type="evidence" value="ECO:0007669"/>
    <property type="project" value="TreeGrafter"/>
</dbReference>
<proteinExistence type="predicted"/>
<evidence type="ECO:0000256" key="2">
    <source>
        <dbReference type="SAM" id="Phobius"/>
    </source>
</evidence>
<sequence length="708" mass="80440">MKSSVSQHTYCPRISRKVKRYMFLCLITVTSIAVLVVIGKKNLVYSRLFKNGVFYFDSTVYDGEPDKQSHGMTSTREQIWATTGKQGLGDVRSNAQTMSPNYNVRGMHTGSVNGDEIEAAFIMADNEQSSTQNNYHKYVVPNAADVSNVRNTWKKEGESFNTAETIDKLDTSDTHQNTGETDSLRQRVKFEETDITEENKNDKSVTARHAAIVLKKDPVSVQNQNDNVVGKVNRIENDAFKDNVNPEGMIDNLLDWSDNVNLENLQGKKNIQETLNKRIGKNTQKTQNTKNSQNTQETEHTQGTQNTQETKHTQGTQNIHGIHNKYETQNAPEETINILDRTSNTQSKANNNQSDTDNTGVNMENGKDAATERDMNKEESHTHVLLLTYLRSGSTLTADIIQQVPGVFYTYEPLKPYLQSRTVKRPEDIGYFTMNGICSISNSSCRPPRQTSEQTQMIVADIVRFYSCDLTHFNRAFMWSHYGKAVAQYHMCVKTSAKLKTRKEICLKQCFESTKSIKTIRLSMDIVETLLQKVTNLKVVHLLRDPRGMIYSRKRGGFVKPWMNLTTVARSVCERFERDIEVAMKLKQKYPGRLKTYLYEQIAEHPKSASDSLFNFLGLAATDNFNMWLHNHTAAGNRSSYYGTSRPNSTITASAWRLKMPYKEVTQIDSECTKYYKYAGILTANSTNALTDLSFQLRSNSPLFGDFL</sequence>
<keyword evidence="3" id="KW-0808">Transferase</keyword>
<dbReference type="EMBL" id="NEDP02005484">
    <property type="protein sequence ID" value="OWF40162.1"/>
    <property type="molecule type" value="Genomic_DNA"/>
</dbReference>
<accession>A0A210PUN0</accession>
<keyword evidence="2" id="KW-1133">Transmembrane helix</keyword>
<dbReference type="AlphaFoldDB" id="A0A210PUN0"/>
<evidence type="ECO:0000256" key="1">
    <source>
        <dbReference type="SAM" id="MobiDB-lite"/>
    </source>
</evidence>
<dbReference type="OrthoDB" id="6138663at2759"/>
<feature type="compositionally biased region" description="Basic and acidic residues" evidence="1">
    <location>
        <begin position="365"/>
        <end position="377"/>
    </location>
</feature>
<dbReference type="InterPro" id="IPR027417">
    <property type="entry name" value="P-loop_NTPase"/>
</dbReference>
<keyword evidence="2" id="KW-0812">Transmembrane</keyword>
<dbReference type="Proteomes" id="UP000242188">
    <property type="component" value="Unassembled WGS sequence"/>
</dbReference>
<dbReference type="GO" id="GO:0001517">
    <property type="term" value="F:N-acetylglucosamine 6-O-sulfotransferase activity"/>
    <property type="evidence" value="ECO:0007669"/>
    <property type="project" value="TreeGrafter"/>
</dbReference>
<comment type="caution">
    <text evidence="3">The sequence shown here is derived from an EMBL/GenBank/DDBJ whole genome shotgun (WGS) entry which is preliminary data.</text>
</comment>
<feature type="transmembrane region" description="Helical" evidence="2">
    <location>
        <begin position="21"/>
        <end position="39"/>
    </location>
</feature>
<dbReference type="PANTHER" id="PTHR10704:SF44">
    <property type="entry name" value="LD35051P-RELATED"/>
    <property type="match status" value="1"/>
</dbReference>
<name>A0A210PUN0_MIZYE</name>
<dbReference type="PANTHER" id="PTHR10704">
    <property type="entry name" value="CARBOHYDRATE SULFOTRANSFERASE"/>
    <property type="match status" value="1"/>
</dbReference>
<organism evidence="3 4">
    <name type="scientific">Mizuhopecten yessoensis</name>
    <name type="common">Japanese scallop</name>
    <name type="synonym">Patinopecten yessoensis</name>
    <dbReference type="NCBI Taxonomy" id="6573"/>
    <lineage>
        <taxon>Eukaryota</taxon>
        <taxon>Metazoa</taxon>
        <taxon>Spiralia</taxon>
        <taxon>Lophotrochozoa</taxon>
        <taxon>Mollusca</taxon>
        <taxon>Bivalvia</taxon>
        <taxon>Autobranchia</taxon>
        <taxon>Pteriomorphia</taxon>
        <taxon>Pectinida</taxon>
        <taxon>Pectinoidea</taxon>
        <taxon>Pectinidae</taxon>
        <taxon>Mizuhopecten</taxon>
    </lineage>
</organism>
<dbReference type="Gene3D" id="3.40.50.300">
    <property type="entry name" value="P-loop containing nucleotide triphosphate hydrolases"/>
    <property type="match status" value="1"/>
</dbReference>
<feature type="compositionally biased region" description="Polar residues" evidence="1">
    <location>
        <begin position="281"/>
        <end position="317"/>
    </location>
</feature>
<feature type="region of interest" description="Disordered" evidence="1">
    <location>
        <begin position="342"/>
        <end position="377"/>
    </location>
</feature>
<keyword evidence="2" id="KW-0472">Membrane</keyword>
<evidence type="ECO:0000313" key="3">
    <source>
        <dbReference type="EMBL" id="OWF40162.1"/>
    </source>
</evidence>
<feature type="region of interest" description="Disordered" evidence="1">
    <location>
        <begin position="277"/>
        <end position="317"/>
    </location>
</feature>
<gene>
    <name evidence="3" type="ORF">KP79_PYT03781</name>
</gene>
<feature type="compositionally biased region" description="Polar residues" evidence="1">
    <location>
        <begin position="342"/>
        <end position="362"/>
    </location>
</feature>
<dbReference type="Pfam" id="PF13469">
    <property type="entry name" value="Sulfotransfer_3"/>
    <property type="match status" value="1"/>
</dbReference>